<evidence type="ECO:0000313" key="2">
    <source>
        <dbReference type="Proteomes" id="UP000436088"/>
    </source>
</evidence>
<name>A0A6A3BWI1_HIBSY</name>
<keyword evidence="2" id="KW-1185">Reference proteome</keyword>
<accession>A0A6A3BWI1</accession>
<protein>
    <submittedName>
        <fullName evidence="1">Uncharacterized protein</fullName>
    </submittedName>
</protein>
<gene>
    <name evidence="1" type="ORF">F3Y22_tig00109971pilonHSYRG00009</name>
</gene>
<organism evidence="1 2">
    <name type="scientific">Hibiscus syriacus</name>
    <name type="common">Rose of Sharon</name>
    <dbReference type="NCBI Taxonomy" id="106335"/>
    <lineage>
        <taxon>Eukaryota</taxon>
        <taxon>Viridiplantae</taxon>
        <taxon>Streptophyta</taxon>
        <taxon>Embryophyta</taxon>
        <taxon>Tracheophyta</taxon>
        <taxon>Spermatophyta</taxon>
        <taxon>Magnoliopsida</taxon>
        <taxon>eudicotyledons</taxon>
        <taxon>Gunneridae</taxon>
        <taxon>Pentapetalae</taxon>
        <taxon>rosids</taxon>
        <taxon>malvids</taxon>
        <taxon>Malvales</taxon>
        <taxon>Malvaceae</taxon>
        <taxon>Malvoideae</taxon>
        <taxon>Hibiscus</taxon>
    </lineage>
</organism>
<dbReference type="Proteomes" id="UP000436088">
    <property type="component" value="Unassembled WGS sequence"/>
</dbReference>
<reference evidence="1" key="1">
    <citation type="submission" date="2019-09" db="EMBL/GenBank/DDBJ databases">
        <title>Draft genome information of white flower Hibiscus syriacus.</title>
        <authorList>
            <person name="Kim Y.-M."/>
        </authorList>
    </citation>
    <scope>NUCLEOTIDE SEQUENCE [LARGE SCALE GENOMIC DNA]</scope>
    <source>
        <strain evidence="1">YM2019G1</strain>
    </source>
</reference>
<sequence>MDVWQKPVTVGENIDQWDTRWWLGNARFTAHTLGGMNSEVHVPAWWLIITGSDG</sequence>
<proteinExistence type="predicted"/>
<comment type="caution">
    <text evidence="1">The sequence shown here is derived from an EMBL/GenBank/DDBJ whole genome shotgun (WGS) entry which is preliminary data.</text>
</comment>
<evidence type="ECO:0000313" key="1">
    <source>
        <dbReference type="EMBL" id="KAE8719342.1"/>
    </source>
</evidence>
<dbReference type="EMBL" id="VEPZ02000791">
    <property type="protein sequence ID" value="KAE8719342.1"/>
    <property type="molecule type" value="Genomic_DNA"/>
</dbReference>
<dbReference type="AlphaFoldDB" id="A0A6A3BWI1"/>